<dbReference type="Pfam" id="PF05132">
    <property type="entry name" value="RNA_pol_Rpc4"/>
    <property type="match status" value="1"/>
</dbReference>
<dbReference type="GO" id="GO:0042797">
    <property type="term" value="P:tRNA transcription by RNA polymerase III"/>
    <property type="evidence" value="ECO:0007669"/>
    <property type="project" value="TreeGrafter"/>
</dbReference>
<feature type="compositionally biased region" description="Basic and acidic residues" evidence="5">
    <location>
        <begin position="312"/>
        <end position="323"/>
    </location>
</feature>
<dbReference type="OrthoDB" id="5836119at2759"/>
<dbReference type="RefSeq" id="XP_013246193.1">
    <property type="nucleotide sequence ID" value="XM_013390739.1"/>
</dbReference>
<accession>A0A066WQU9</accession>
<feature type="compositionally biased region" description="Low complexity" evidence="5">
    <location>
        <begin position="159"/>
        <end position="172"/>
    </location>
</feature>
<feature type="compositionally biased region" description="Basic and acidic residues" evidence="5">
    <location>
        <begin position="542"/>
        <end position="552"/>
    </location>
</feature>
<keyword evidence="7" id="KW-1185">Reference proteome</keyword>
<feature type="region of interest" description="Disordered" evidence="5">
    <location>
        <begin position="444"/>
        <end position="567"/>
    </location>
</feature>
<dbReference type="PANTHER" id="PTHR13408:SF0">
    <property type="entry name" value="DNA-DIRECTED RNA POLYMERASE III SUBUNIT RPC4"/>
    <property type="match status" value="1"/>
</dbReference>
<keyword evidence="2" id="KW-0240">DNA-directed RNA polymerase</keyword>
<name>A0A066WQU9_TILAU</name>
<proteinExistence type="predicted"/>
<feature type="compositionally biased region" description="Low complexity" evidence="5">
    <location>
        <begin position="83"/>
        <end position="92"/>
    </location>
</feature>
<sequence length="658" mass="66705">MPPKRSTAAPGSEISGDGASGAAAAAAAAAVAPPGPGPAGAPATGASASTSVPRSRIGLAMPSSRSGTPLASAVKGSGVSMGAARPPMAAAPVSMGTARPPSVLASSASGTPAAGASVGGGSGVGKMVFRPIMPQRRNRPSPSSAESSSTIHQAGSGPRSFAGRGAAFMRGAAGAGGRGRGRGRGAGGSFAPEPLHASGPFSQGPGGPPRSAAGASARLGISGGASSYPSVEDEGSRHSNASTSAAGPSGFKLDPNRFRDAKHDLDLADREALSDDDDVELGVRADGRMVAEDLEREDAYAPRALPKYRFAKAKEEGEQEAGRKKGRSKANGKGRIKEEAVEHGIKSVKKEPDADCDKTMGTAPADVKRCGETSQMPSAERDLEDDADAHDGKTDNALDLSESEDEELLDNLLDYFVANEDIGTEPEERLYLFQFPQPFPGFVIPRTTTVPPPADLSGSKSKRAGPGTVSDENDDDEKPRAAQLLKKRPSKGVVFAPDTAGGGGAAGVTPSPCTTPGPETSGDSASNLSSTVAGSSAGGSGVKKEDGDEKKPVTTKRKGPPEGRIGSLNLYRDGRVAFHLGRPAADRAAAAADSENANTRDNLVVLDVTGGSPATFLQQLMVLNPNAGTATSLGEIERKFVVTPDLDHVLADLSKRGL</sequence>
<dbReference type="GeneID" id="25263466"/>
<evidence type="ECO:0000313" key="7">
    <source>
        <dbReference type="Proteomes" id="UP000027361"/>
    </source>
</evidence>
<evidence type="ECO:0000256" key="2">
    <source>
        <dbReference type="ARBA" id="ARBA00022478"/>
    </source>
</evidence>
<feature type="compositionally biased region" description="Low complexity" evidence="5">
    <location>
        <begin position="20"/>
        <end position="32"/>
    </location>
</feature>
<dbReference type="InParanoid" id="A0A066WQU9"/>
<feature type="compositionally biased region" description="Basic residues" evidence="5">
    <location>
        <begin position="324"/>
        <end position="334"/>
    </location>
</feature>
<dbReference type="Proteomes" id="UP000027361">
    <property type="component" value="Unassembled WGS sequence"/>
</dbReference>
<comment type="subcellular location">
    <subcellularLocation>
        <location evidence="1">Nucleus</location>
    </subcellularLocation>
</comment>
<dbReference type="PANTHER" id="PTHR13408">
    <property type="entry name" value="DNA-DIRECTED RNA POLYMERASE III"/>
    <property type="match status" value="1"/>
</dbReference>
<feature type="region of interest" description="Disordered" evidence="5">
    <location>
        <begin position="311"/>
        <end position="405"/>
    </location>
</feature>
<evidence type="ECO:0000256" key="4">
    <source>
        <dbReference type="ARBA" id="ARBA00023242"/>
    </source>
</evidence>
<evidence type="ECO:0000256" key="5">
    <source>
        <dbReference type="SAM" id="MobiDB-lite"/>
    </source>
</evidence>
<dbReference type="GO" id="GO:0003677">
    <property type="term" value="F:DNA binding"/>
    <property type="evidence" value="ECO:0007669"/>
    <property type="project" value="InterPro"/>
</dbReference>
<feature type="compositionally biased region" description="Low complexity" evidence="5">
    <location>
        <begin position="140"/>
        <end position="149"/>
    </location>
</feature>
<comment type="caution">
    <text evidence="6">The sequence shown here is derived from an EMBL/GenBank/DDBJ whole genome shotgun (WGS) entry which is preliminary data.</text>
</comment>
<feature type="compositionally biased region" description="Low complexity" evidence="5">
    <location>
        <begin position="105"/>
        <end position="116"/>
    </location>
</feature>
<feature type="compositionally biased region" description="Low complexity" evidence="5">
    <location>
        <begin position="40"/>
        <end position="53"/>
    </location>
</feature>
<keyword evidence="3" id="KW-0804">Transcription</keyword>
<feature type="compositionally biased region" description="Basic and acidic residues" evidence="5">
    <location>
        <begin position="335"/>
        <end position="358"/>
    </location>
</feature>
<dbReference type="InterPro" id="IPR007811">
    <property type="entry name" value="RPC4"/>
</dbReference>
<dbReference type="EMBL" id="JMSN01000002">
    <property type="protein sequence ID" value="KDN53354.1"/>
    <property type="molecule type" value="Genomic_DNA"/>
</dbReference>
<gene>
    <name evidence="6" type="ORF">K437DRAFT_253046</name>
</gene>
<protein>
    <submittedName>
        <fullName evidence="6">Uncharacterized protein</fullName>
    </submittedName>
</protein>
<reference evidence="6 7" key="1">
    <citation type="submission" date="2014-05" db="EMBL/GenBank/DDBJ databases">
        <title>Draft genome sequence of a rare smut relative, Tilletiaria anomala UBC 951.</title>
        <authorList>
            <consortium name="DOE Joint Genome Institute"/>
            <person name="Toome M."/>
            <person name="Kuo A."/>
            <person name="Henrissat B."/>
            <person name="Lipzen A."/>
            <person name="Tritt A."/>
            <person name="Yoshinaga Y."/>
            <person name="Zane M."/>
            <person name="Barry K."/>
            <person name="Grigoriev I.V."/>
            <person name="Spatafora J.W."/>
            <person name="Aimea M.C."/>
        </authorList>
    </citation>
    <scope>NUCLEOTIDE SEQUENCE [LARGE SCALE GENOMIC DNA]</scope>
    <source>
        <strain evidence="6 7">UBC 951</strain>
    </source>
</reference>
<feature type="region of interest" description="Disordered" evidence="5">
    <location>
        <begin position="1"/>
        <end position="257"/>
    </location>
</feature>
<feature type="compositionally biased region" description="Low complexity" evidence="5">
    <location>
        <begin position="198"/>
        <end position="227"/>
    </location>
</feature>
<organism evidence="6 7">
    <name type="scientific">Tilletiaria anomala (strain ATCC 24038 / CBS 436.72 / UBC 951)</name>
    <dbReference type="NCBI Taxonomy" id="1037660"/>
    <lineage>
        <taxon>Eukaryota</taxon>
        <taxon>Fungi</taxon>
        <taxon>Dikarya</taxon>
        <taxon>Basidiomycota</taxon>
        <taxon>Ustilaginomycotina</taxon>
        <taxon>Exobasidiomycetes</taxon>
        <taxon>Georgefischeriales</taxon>
        <taxon>Tilletiariaceae</taxon>
        <taxon>Tilletiaria</taxon>
    </lineage>
</organism>
<feature type="compositionally biased region" description="Gly residues" evidence="5">
    <location>
        <begin position="173"/>
        <end position="188"/>
    </location>
</feature>
<evidence type="ECO:0000256" key="1">
    <source>
        <dbReference type="ARBA" id="ARBA00004123"/>
    </source>
</evidence>
<evidence type="ECO:0000256" key="3">
    <source>
        <dbReference type="ARBA" id="ARBA00023163"/>
    </source>
</evidence>
<keyword evidence="4" id="KW-0539">Nucleus</keyword>
<dbReference type="HOGENOM" id="CLU_033578_0_0_1"/>
<feature type="compositionally biased region" description="Polar residues" evidence="5">
    <location>
        <begin position="511"/>
        <end position="528"/>
    </location>
</feature>
<evidence type="ECO:0000313" key="6">
    <source>
        <dbReference type="EMBL" id="KDN53354.1"/>
    </source>
</evidence>
<dbReference type="STRING" id="1037660.A0A066WQU9"/>
<dbReference type="GO" id="GO:0005666">
    <property type="term" value="C:RNA polymerase III complex"/>
    <property type="evidence" value="ECO:0007669"/>
    <property type="project" value="InterPro"/>
</dbReference>
<dbReference type="AlphaFoldDB" id="A0A066WQU9"/>